<feature type="binding site" evidence="7">
    <location>
        <position position="113"/>
    </location>
    <ligand>
        <name>S-adenosyl-L-methionine</name>
        <dbReference type="ChEBI" id="CHEBI:59789"/>
    </ligand>
</feature>
<dbReference type="PANTHER" id="PTHR43453">
    <property type="entry name" value="RRNA METHYLASE-LIKE"/>
    <property type="match status" value="1"/>
</dbReference>
<comment type="caution">
    <text evidence="7">Lacks conserved residue(s) required for the propagation of feature annotation.</text>
</comment>
<dbReference type="RefSeq" id="WP_123897010.1">
    <property type="nucleotide sequence ID" value="NZ_RPFJ01000006.1"/>
</dbReference>
<keyword evidence="10" id="KW-1185">Reference proteome</keyword>
<evidence type="ECO:0000256" key="1">
    <source>
        <dbReference type="ARBA" id="ARBA00022555"/>
    </source>
</evidence>
<proteinExistence type="inferred from homology"/>
<dbReference type="EC" id="2.1.1.34" evidence="7"/>
<dbReference type="GO" id="GO:0000049">
    <property type="term" value="F:tRNA binding"/>
    <property type="evidence" value="ECO:0007669"/>
    <property type="project" value="UniProtKB-UniRule"/>
</dbReference>
<dbReference type="InterPro" id="IPR029028">
    <property type="entry name" value="Alpha/beta_knot_MTases"/>
</dbReference>
<dbReference type="Proteomes" id="UP000270856">
    <property type="component" value="Unassembled WGS sequence"/>
</dbReference>
<keyword evidence="4 7" id="KW-0949">S-adenosyl-L-methionine</keyword>
<comment type="caution">
    <text evidence="9">The sequence shown here is derived from an EMBL/GenBank/DDBJ whole genome shotgun (WGS) entry which is preliminary data.</text>
</comment>
<comment type="similarity">
    <text evidence="7">Belongs to the class IV-like SAM-binding methyltransferase superfamily. RNA methyltransferase TrmH family.</text>
</comment>
<accession>A0A3N4P115</accession>
<reference evidence="9 10" key="1">
    <citation type="submission" date="2018-11" db="EMBL/GenBank/DDBJ databases">
        <title>Aureibaculum marinum gen. nov., sp. nov., a member of the family Flavobacteriaceae isolated from the Bohai Sea.</title>
        <authorList>
            <person name="Ji X."/>
        </authorList>
    </citation>
    <scope>NUCLEOTIDE SEQUENCE [LARGE SCALE GENOMIC DNA]</scope>
    <source>
        <strain evidence="9 10">BH-SD17</strain>
    </source>
</reference>
<evidence type="ECO:0000256" key="6">
    <source>
        <dbReference type="ARBA" id="ARBA00022884"/>
    </source>
</evidence>
<dbReference type="CDD" id="cd18092">
    <property type="entry name" value="SpoU-like_TrmH"/>
    <property type="match status" value="1"/>
</dbReference>
<comment type="function">
    <text evidence="7">Catalyzes the 2'-O methylation of guanosine at position 18 in tRNA.</text>
</comment>
<protein>
    <recommendedName>
        <fullName evidence="7">tRNA (guanosine(18)-2'-O)-methyltransferase</fullName>
        <ecNumber evidence="7">2.1.1.34</ecNumber>
    </recommendedName>
    <alternativeName>
        <fullName evidence="7">tRNA [Gm18] methyltransferase</fullName>
    </alternativeName>
</protein>
<comment type="catalytic activity">
    <reaction evidence="7">
        <text>guanosine(18) in tRNA + S-adenosyl-L-methionine = 2'-O-methylguanosine(18) in tRNA + S-adenosyl-L-homocysteine + H(+)</text>
        <dbReference type="Rhea" id="RHEA:20077"/>
        <dbReference type="Rhea" id="RHEA-COMP:10190"/>
        <dbReference type="Rhea" id="RHEA-COMP:10192"/>
        <dbReference type="ChEBI" id="CHEBI:15378"/>
        <dbReference type="ChEBI" id="CHEBI:57856"/>
        <dbReference type="ChEBI" id="CHEBI:59789"/>
        <dbReference type="ChEBI" id="CHEBI:74269"/>
        <dbReference type="ChEBI" id="CHEBI:74445"/>
        <dbReference type="EC" id="2.1.1.34"/>
    </reaction>
</comment>
<keyword evidence="1 7" id="KW-0820">tRNA-binding</keyword>
<evidence type="ECO:0000256" key="5">
    <source>
        <dbReference type="ARBA" id="ARBA00022694"/>
    </source>
</evidence>
<evidence type="ECO:0000256" key="4">
    <source>
        <dbReference type="ARBA" id="ARBA00022691"/>
    </source>
</evidence>
<keyword evidence="6 7" id="KW-0694">RNA-binding</keyword>
<dbReference type="SUPFAM" id="SSF75217">
    <property type="entry name" value="alpha/beta knot"/>
    <property type="match status" value="1"/>
</dbReference>
<keyword evidence="2 7" id="KW-0489">Methyltransferase</keyword>
<feature type="domain" description="tRNA/rRNA methyltransferase SpoU type" evidence="8">
    <location>
        <begin position="33"/>
        <end position="175"/>
    </location>
</feature>
<dbReference type="PANTHER" id="PTHR43453:SF1">
    <property type="entry name" value="TRNA_RRNA METHYLTRANSFERASE SPOU TYPE DOMAIN-CONTAINING PROTEIN"/>
    <property type="match status" value="1"/>
</dbReference>
<keyword evidence="3 7" id="KW-0808">Transferase</keyword>
<dbReference type="GO" id="GO:0002938">
    <property type="term" value="P:tRNA guanine ribose methylation"/>
    <property type="evidence" value="ECO:0007669"/>
    <property type="project" value="UniProtKB-UniRule"/>
</dbReference>
<keyword evidence="5 7" id="KW-0819">tRNA processing</keyword>
<dbReference type="EMBL" id="RPFJ01000006">
    <property type="protein sequence ID" value="RPD98696.1"/>
    <property type="molecule type" value="Genomic_DNA"/>
</dbReference>
<evidence type="ECO:0000313" key="9">
    <source>
        <dbReference type="EMBL" id="RPD98696.1"/>
    </source>
</evidence>
<dbReference type="OrthoDB" id="9785673at2"/>
<evidence type="ECO:0000313" key="10">
    <source>
        <dbReference type="Proteomes" id="UP000270856"/>
    </source>
</evidence>
<dbReference type="Gene3D" id="3.40.1280.10">
    <property type="match status" value="1"/>
</dbReference>
<dbReference type="GO" id="GO:0141100">
    <property type="term" value="F:tRNA (guanine(18)-2'-O)-methyltransferase activity"/>
    <property type="evidence" value="ECO:0007669"/>
    <property type="project" value="UniProtKB-UniRule"/>
</dbReference>
<feature type="binding site" evidence="7">
    <location>
        <position position="165"/>
    </location>
    <ligand>
        <name>S-adenosyl-L-methionine</name>
        <dbReference type="ChEBI" id="CHEBI:59789"/>
    </ligand>
</feature>
<organism evidence="9 10">
    <name type="scientific">Aureibaculum marinum</name>
    <dbReference type="NCBI Taxonomy" id="2487930"/>
    <lineage>
        <taxon>Bacteria</taxon>
        <taxon>Pseudomonadati</taxon>
        <taxon>Bacteroidota</taxon>
        <taxon>Flavobacteriia</taxon>
        <taxon>Flavobacteriales</taxon>
        <taxon>Flavobacteriaceae</taxon>
        <taxon>Aureibaculum</taxon>
    </lineage>
</organism>
<dbReference type="InterPro" id="IPR033671">
    <property type="entry name" value="TrmH"/>
</dbReference>
<evidence type="ECO:0000256" key="7">
    <source>
        <dbReference type="HAMAP-Rule" id="MF_02060"/>
    </source>
</evidence>
<dbReference type="Pfam" id="PF00588">
    <property type="entry name" value="SpoU_methylase"/>
    <property type="match status" value="1"/>
</dbReference>
<dbReference type="AlphaFoldDB" id="A0A3N4P115"/>
<sequence>MVDKQLLSYLQELLTENRKNLFEKILKERTRHFTVVLEDIYQKHNTSAVVRSCDVFGIQDIHIIENKYNSYVSNQVAKGAQKWIDFYEYNQQENNTENCIKSLRGKGYQIIATTPHNDSCLLQDFDITKKSALVFGVEKEGVSDYMLKEADGYLKIPMYGFTESLNISVAVAIILQSLSLRLRTSNINWQLTEQEKEEKRMDWTKKSINHVDEIIERWKSDN</sequence>
<gene>
    <name evidence="7" type="primary">trmH</name>
    <name evidence="9" type="ORF">EGM88_05770</name>
</gene>
<feature type="binding site" evidence="7">
    <location>
        <position position="156"/>
    </location>
    <ligand>
        <name>S-adenosyl-L-methionine</name>
        <dbReference type="ChEBI" id="CHEBI:59789"/>
    </ligand>
</feature>
<evidence type="ECO:0000256" key="3">
    <source>
        <dbReference type="ARBA" id="ARBA00022679"/>
    </source>
</evidence>
<evidence type="ECO:0000259" key="8">
    <source>
        <dbReference type="Pfam" id="PF00588"/>
    </source>
</evidence>
<dbReference type="InterPro" id="IPR001537">
    <property type="entry name" value="SpoU_MeTrfase"/>
</dbReference>
<name>A0A3N4P115_9FLAO</name>
<dbReference type="HAMAP" id="MF_02060">
    <property type="entry name" value="tRNA_methyltr_TrmH"/>
    <property type="match status" value="1"/>
</dbReference>
<evidence type="ECO:0000256" key="2">
    <source>
        <dbReference type="ARBA" id="ARBA00022603"/>
    </source>
</evidence>
<dbReference type="InterPro" id="IPR029026">
    <property type="entry name" value="tRNA_m1G_MTases_N"/>
</dbReference>